<feature type="domain" description="Glycosyltransferase 2-like" evidence="6">
    <location>
        <begin position="6"/>
        <end position="115"/>
    </location>
</feature>
<dbReference type="Proteomes" id="UP000599024">
    <property type="component" value="Unassembled WGS sequence"/>
</dbReference>
<dbReference type="PANTHER" id="PTHR43646">
    <property type="entry name" value="GLYCOSYLTRANSFERASE"/>
    <property type="match status" value="1"/>
</dbReference>
<dbReference type="CDD" id="cd02522">
    <property type="entry name" value="GT_2_like_a"/>
    <property type="match status" value="1"/>
</dbReference>
<organism evidence="7 8">
    <name type="scientific">Candidatus Desulfatifera sulfidica</name>
    <dbReference type="NCBI Taxonomy" id="2841691"/>
    <lineage>
        <taxon>Bacteria</taxon>
        <taxon>Pseudomonadati</taxon>
        <taxon>Thermodesulfobacteriota</taxon>
        <taxon>Desulfobulbia</taxon>
        <taxon>Desulfobulbales</taxon>
        <taxon>Desulfobulbaceae</taxon>
        <taxon>Candidatus Desulfatifera</taxon>
    </lineage>
</organism>
<dbReference type="EMBL" id="JACNLK010000005">
    <property type="protein sequence ID" value="MBC8207584.1"/>
    <property type="molecule type" value="Genomic_DNA"/>
</dbReference>
<dbReference type="Gene3D" id="3.90.550.10">
    <property type="entry name" value="Spore Coat Polysaccharide Biosynthesis Protein SpsA, Chain A"/>
    <property type="match status" value="1"/>
</dbReference>
<dbReference type="InterPro" id="IPR026461">
    <property type="entry name" value="Trfase_2_rSAM/seldom_assoc"/>
</dbReference>
<evidence type="ECO:0000313" key="7">
    <source>
        <dbReference type="EMBL" id="MBC8207584.1"/>
    </source>
</evidence>
<evidence type="ECO:0000259" key="6">
    <source>
        <dbReference type="Pfam" id="PF00535"/>
    </source>
</evidence>
<name>A0A8J6N6W6_9BACT</name>
<keyword evidence="2" id="KW-1003">Cell membrane</keyword>
<comment type="caution">
    <text evidence="7">The sequence shown here is derived from an EMBL/GenBank/DDBJ whole genome shotgun (WGS) entry which is preliminary data.</text>
</comment>
<keyword evidence="4" id="KW-0808">Transferase</keyword>
<evidence type="ECO:0000256" key="5">
    <source>
        <dbReference type="ARBA" id="ARBA00023136"/>
    </source>
</evidence>
<reference evidence="7 8" key="1">
    <citation type="submission" date="2020-08" db="EMBL/GenBank/DDBJ databases">
        <title>Bridging the membrane lipid divide: bacteria of the FCB group superphylum have the potential to synthesize archaeal ether lipids.</title>
        <authorList>
            <person name="Villanueva L."/>
            <person name="Von Meijenfeldt F.A.B."/>
            <person name="Westbye A.B."/>
            <person name="Yadav S."/>
            <person name="Hopmans E.C."/>
            <person name="Dutilh B.E."/>
            <person name="Sinninghe Damste J.S."/>
        </authorList>
    </citation>
    <scope>NUCLEOTIDE SEQUENCE [LARGE SCALE GENOMIC DNA]</scope>
    <source>
        <strain evidence="7">NIOZ-UU81</strain>
    </source>
</reference>
<evidence type="ECO:0000256" key="3">
    <source>
        <dbReference type="ARBA" id="ARBA00022676"/>
    </source>
</evidence>
<dbReference type="GO" id="GO:0016757">
    <property type="term" value="F:glycosyltransferase activity"/>
    <property type="evidence" value="ECO:0007669"/>
    <property type="project" value="UniProtKB-KW"/>
</dbReference>
<dbReference type="GO" id="GO:0005886">
    <property type="term" value="C:plasma membrane"/>
    <property type="evidence" value="ECO:0007669"/>
    <property type="project" value="UniProtKB-SubCell"/>
</dbReference>
<dbReference type="SUPFAM" id="SSF53448">
    <property type="entry name" value="Nucleotide-diphospho-sugar transferases"/>
    <property type="match status" value="1"/>
</dbReference>
<dbReference type="Pfam" id="PF00535">
    <property type="entry name" value="Glycos_transf_2"/>
    <property type="match status" value="1"/>
</dbReference>
<dbReference type="NCBIfam" id="TIGR04283">
    <property type="entry name" value="glyco_like_mftF"/>
    <property type="match status" value="1"/>
</dbReference>
<dbReference type="InterPro" id="IPR029044">
    <property type="entry name" value="Nucleotide-diphossugar_trans"/>
</dbReference>
<evidence type="ECO:0000256" key="2">
    <source>
        <dbReference type="ARBA" id="ARBA00022475"/>
    </source>
</evidence>
<evidence type="ECO:0000256" key="1">
    <source>
        <dbReference type="ARBA" id="ARBA00004236"/>
    </source>
</evidence>
<dbReference type="InterPro" id="IPR001173">
    <property type="entry name" value="Glyco_trans_2-like"/>
</dbReference>
<comment type="subcellular location">
    <subcellularLocation>
        <location evidence="1">Cell membrane</location>
    </subcellularLocation>
</comment>
<keyword evidence="5" id="KW-0472">Membrane</keyword>
<protein>
    <submittedName>
        <fullName evidence="7">TIGR04283 family arsenosugar biosynthesis glycosyltransferase</fullName>
    </submittedName>
</protein>
<accession>A0A8J6N6W6</accession>
<dbReference type="PANTHER" id="PTHR43646:SF2">
    <property type="entry name" value="GLYCOSYLTRANSFERASE 2-LIKE DOMAIN-CONTAINING PROTEIN"/>
    <property type="match status" value="1"/>
</dbReference>
<gene>
    <name evidence="7" type="ORF">H8E79_00220</name>
</gene>
<proteinExistence type="predicted"/>
<keyword evidence="3" id="KW-0328">Glycosyltransferase</keyword>
<dbReference type="AlphaFoldDB" id="A0A8J6N6W6"/>
<evidence type="ECO:0000313" key="8">
    <source>
        <dbReference type="Proteomes" id="UP000599024"/>
    </source>
</evidence>
<sequence>MTSTISIIVPTLNEAGNIPGLAGLQETASEIIIADGGSTDQTRELARAAGLTVLKTKGGRGCQQNEGARFARGTILLFLHADTRLPSNFAQTISSCLNDDQVIAGAFSLKIDGDGTGLRFIEQLANLRSRLLQLPYGDQAIFMRRTDFFRYGPFPEVPIMEDYILMRQLTRTGKIKTMNQQVTTSSRRWQRLGLIRTTLINQLMIAGYTMGISPARLASLYRSLFIIPKS</sequence>
<evidence type="ECO:0000256" key="4">
    <source>
        <dbReference type="ARBA" id="ARBA00022679"/>
    </source>
</evidence>